<dbReference type="EMBL" id="OX597817">
    <property type="protein sequence ID" value="CAI9720993.1"/>
    <property type="molecule type" value="Genomic_DNA"/>
</dbReference>
<keyword evidence="4 5" id="KW-0472">Membrane</keyword>
<feature type="transmembrane region" description="Helical" evidence="5">
    <location>
        <begin position="21"/>
        <end position="42"/>
    </location>
</feature>
<proteinExistence type="predicted"/>
<evidence type="ECO:0000256" key="2">
    <source>
        <dbReference type="ARBA" id="ARBA00022692"/>
    </source>
</evidence>
<feature type="transmembrane region" description="Helical" evidence="5">
    <location>
        <begin position="130"/>
        <end position="150"/>
    </location>
</feature>
<dbReference type="Proteomes" id="UP001162480">
    <property type="component" value="Chromosome 4"/>
</dbReference>
<name>A0AA36ARL2_OCTVU</name>
<dbReference type="PROSITE" id="PS00216">
    <property type="entry name" value="SUGAR_TRANSPORT_1"/>
    <property type="match status" value="1"/>
</dbReference>
<dbReference type="PANTHER" id="PTHR24064">
    <property type="entry name" value="SOLUTE CARRIER FAMILY 22 MEMBER"/>
    <property type="match status" value="1"/>
</dbReference>
<dbReference type="InterPro" id="IPR005828">
    <property type="entry name" value="MFS_sugar_transport-like"/>
</dbReference>
<dbReference type="GO" id="GO:0022857">
    <property type="term" value="F:transmembrane transporter activity"/>
    <property type="evidence" value="ECO:0007669"/>
    <property type="project" value="InterPro"/>
</dbReference>
<accession>A0AA36ARL2</accession>
<evidence type="ECO:0000256" key="5">
    <source>
        <dbReference type="SAM" id="Phobius"/>
    </source>
</evidence>
<feature type="transmembrane region" description="Helical" evidence="5">
    <location>
        <begin position="325"/>
        <end position="346"/>
    </location>
</feature>
<feature type="transmembrane region" description="Helical" evidence="5">
    <location>
        <begin position="219"/>
        <end position="241"/>
    </location>
</feature>
<dbReference type="Pfam" id="PF00083">
    <property type="entry name" value="Sugar_tr"/>
    <property type="match status" value="1"/>
</dbReference>
<keyword evidence="2 5" id="KW-0812">Transmembrane</keyword>
<dbReference type="CDD" id="cd17317">
    <property type="entry name" value="MFS_SLC22"/>
    <property type="match status" value="1"/>
</dbReference>
<dbReference type="InterPro" id="IPR020846">
    <property type="entry name" value="MFS_dom"/>
</dbReference>
<feature type="transmembrane region" description="Helical" evidence="5">
    <location>
        <begin position="482"/>
        <end position="503"/>
    </location>
</feature>
<evidence type="ECO:0000259" key="6">
    <source>
        <dbReference type="PROSITE" id="PS50850"/>
    </source>
</evidence>
<evidence type="ECO:0000256" key="3">
    <source>
        <dbReference type="ARBA" id="ARBA00022989"/>
    </source>
</evidence>
<dbReference type="InterPro" id="IPR036259">
    <property type="entry name" value="MFS_trans_sf"/>
</dbReference>
<dbReference type="PROSITE" id="PS50850">
    <property type="entry name" value="MFS"/>
    <property type="match status" value="1"/>
</dbReference>
<protein>
    <submittedName>
        <fullName evidence="7">Organic cation transporter protein-like</fullName>
    </submittedName>
</protein>
<feature type="transmembrane region" description="Helical" evidence="5">
    <location>
        <begin position="415"/>
        <end position="439"/>
    </location>
</feature>
<evidence type="ECO:0000313" key="8">
    <source>
        <dbReference type="Proteomes" id="UP001162480"/>
    </source>
</evidence>
<feature type="transmembrane region" description="Helical" evidence="5">
    <location>
        <begin position="186"/>
        <end position="207"/>
    </location>
</feature>
<evidence type="ECO:0000256" key="4">
    <source>
        <dbReference type="ARBA" id="ARBA00023136"/>
    </source>
</evidence>
<feature type="domain" description="Major facilitator superfamily (MFS) profile" evidence="6">
    <location>
        <begin position="20"/>
        <end position="508"/>
    </location>
</feature>
<keyword evidence="3 5" id="KW-1133">Transmembrane helix</keyword>
<organism evidence="7 8">
    <name type="scientific">Octopus vulgaris</name>
    <name type="common">Common octopus</name>
    <dbReference type="NCBI Taxonomy" id="6645"/>
    <lineage>
        <taxon>Eukaryota</taxon>
        <taxon>Metazoa</taxon>
        <taxon>Spiralia</taxon>
        <taxon>Lophotrochozoa</taxon>
        <taxon>Mollusca</taxon>
        <taxon>Cephalopoda</taxon>
        <taxon>Coleoidea</taxon>
        <taxon>Octopodiformes</taxon>
        <taxon>Octopoda</taxon>
        <taxon>Incirrata</taxon>
        <taxon>Octopodidae</taxon>
        <taxon>Octopus</taxon>
    </lineage>
</organism>
<dbReference type="SUPFAM" id="SSF103473">
    <property type="entry name" value="MFS general substrate transporter"/>
    <property type="match status" value="1"/>
</dbReference>
<reference evidence="7" key="1">
    <citation type="submission" date="2023-08" db="EMBL/GenBank/DDBJ databases">
        <authorList>
            <person name="Alioto T."/>
            <person name="Alioto T."/>
            <person name="Gomez Garrido J."/>
        </authorList>
    </citation>
    <scope>NUCLEOTIDE SEQUENCE</scope>
</reference>
<dbReference type="GO" id="GO:0016020">
    <property type="term" value="C:membrane"/>
    <property type="evidence" value="ECO:0007669"/>
    <property type="project" value="UniProtKB-SubCell"/>
</dbReference>
<gene>
    <name evidence="7" type="ORF">OCTVUL_1B027600</name>
</gene>
<keyword evidence="8" id="KW-1185">Reference proteome</keyword>
<feature type="transmembrane region" description="Helical" evidence="5">
    <location>
        <begin position="358"/>
        <end position="378"/>
    </location>
</feature>
<dbReference type="Gene3D" id="1.20.1250.20">
    <property type="entry name" value="MFS general substrate transporter like domains"/>
    <property type="match status" value="1"/>
</dbReference>
<evidence type="ECO:0000256" key="1">
    <source>
        <dbReference type="ARBA" id="ARBA00004141"/>
    </source>
</evidence>
<sequence length="538" mass="59892">MKFDVLLNHIGSLGKYQRLMILWIYLGASMDGYHYGISVFILPTKQHRCALPNLPNDTYKSQGNYHDTLVNQTIPYEFKDDQYVYEKCHIYNASLGENGTKTECNSWVYDHSVFSTSVIEDMNLVCDRSLMSANCIVVFFFGVLIGVVTLGNVSDIVGRRTVMMYSILLQGSAALGSAWVNNIYLFYLLRFLTGIGCSGSYIPTFILATEIVGLKYRTFVAIIEQAFFTVGLLVLCGLAYLLDDWRLLTTVISIPSFIFAATYFLFIPESPRWLISSGRLEEADKIIKRIARVNNKEIPVEYFSEISAEMTPKVKFWKVFTSKKLTCWCAIMCFCWISVSVVYFGLALNSQDLGGNVFVNFSLGAMVEFPAYFFCIIFLDRMGRKKLQSLTMVVGGVSCLATVLPILLGNSSYQWLVLLFAMIGKLGITSAFGAVYLFGCELFPTVLRNSAMGLFSTCGRIGAVVAPYIAELGYVIGGSLGRSVPLFMFGGMALIAAALTFILPETRGRKLPDTIKEAENVTENMKKSESLILKSAPI</sequence>
<feature type="transmembrane region" description="Helical" evidence="5">
    <location>
        <begin position="451"/>
        <end position="470"/>
    </location>
</feature>
<feature type="transmembrane region" description="Helical" evidence="5">
    <location>
        <begin position="390"/>
        <end position="409"/>
    </location>
</feature>
<feature type="transmembrane region" description="Helical" evidence="5">
    <location>
        <begin position="162"/>
        <end position="180"/>
    </location>
</feature>
<dbReference type="AlphaFoldDB" id="A0AA36ARL2"/>
<comment type="subcellular location">
    <subcellularLocation>
        <location evidence="1">Membrane</location>
        <topology evidence="1">Multi-pass membrane protein</topology>
    </subcellularLocation>
</comment>
<dbReference type="InterPro" id="IPR005829">
    <property type="entry name" value="Sugar_transporter_CS"/>
</dbReference>
<feature type="transmembrane region" description="Helical" evidence="5">
    <location>
        <begin position="247"/>
        <end position="267"/>
    </location>
</feature>
<evidence type="ECO:0000313" key="7">
    <source>
        <dbReference type="EMBL" id="CAI9720993.1"/>
    </source>
</evidence>